<reference evidence="1 2" key="1">
    <citation type="journal article" date="2016" name="Nat. Commun.">
        <title>Thousands of microbial genomes shed light on interconnected biogeochemical processes in an aquifer system.</title>
        <authorList>
            <person name="Anantharaman K."/>
            <person name="Brown C.T."/>
            <person name="Hug L.A."/>
            <person name="Sharon I."/>
            <person name="Castelle C.J."/>
            <person name="Probst A.J."/>
            <person name="Thomas B.C."/>
            <person name="Singh A."/>
            <person name="Wilkins M.J."/>
            <person name="Karaoz U."/>
            <person name="Brodie E.L."/>
            <person name="Williams K.H."/>
            <person name="Hubbard S.S."/>
            <person name="Banfield J.F."/>
        </authorList>
    </citation>
    <scope>NUCLEOTIDE SEQUENCE [LARGE SCALE GENOMIC DNA]</scope>
</reference>
<accession>A0A1F6T9V5</accession>
<name>A0A1F6T9V5_9PROT</name>
<dbReference type="Proteomes" id="UP000177925">
    <property type="component" value="Unassembled WGS sequence"/>
</dbReference>
<evidence type="ECO:0000313" key="2">
    <source>
        <dbReference type="Proteomes" id="UP000177925"/>
    </source>
</evidence>
<organism evidence="1 2">
    <name type="scientific">Candidatus Muproteobacteria bacterium RBG_16_64_11</name>
    <dbReference type="NCBI Taxonomy" id="1817758"/>
    <lineage>
        <taxon>Bacteria</taxon>
        <taxon>Pseudomonadati</taxon>
        <taxon>Pseudomonadota</taxon>
        <taxon>Candidatus Muproteobacteria</taxon>
    </lineage>
</organism>
<dbReference type="EMBL" id="MFSS01000115">
    <property type="protein sequence ID" value="OGI41825.1"/>
    <property type="molecule type" value="Genomic_DNA"/>
</dbReference>
<protein>
    <submittedName>
        <fullName evidence="1">Uncharacterized protein</fullName>
    </submittedName>
</protein>
<sequence length="68" mass="7956">MMTKRNEILTQRIKRERRELNLAPWQFAPSEVDAGKCPYPVHSVGGDSWAEARAMREEILLRDPHYFG</sequence>
<proteinExistence type="predicted"/>
<dbReference type="AlphaFoldDB" id="A0A1F6T9V5"/>
<evidence type="ECO:0000313" key="1">
    <source>
        <dbReference type="EMBL" id="OGI41825.1"/>
    </source>
</evidence>
<gene>
    <name evidence="1" type="ORF">A2150_00480</name>
</gene>
<comment type="caution">
    <text evidence="1">The sequence shown here is derived from an EMBL/GenBank/DDBJ whole genome shotgun (WGS) entry which is preliminary data.</text>
</comment>